<accession>A0A7X4RVU0</accession>
<gene>
    <name evidence="1" type="ORF">F9817_17185</name>
</gene>
<reference evidence="1 2" key="1">
    <citation type="submission" date="2019-10" db="EMBL/GenBank/DDBJ databases">
        <title>Vibrio sp. nov. isolated from a shrimp pond.</title>
        <authorList>
            <person name="Gomez-Gil B."/>
            <person name="Enciso-Ibarra J."/>
            <person name="Enciso-Ibarra K."/>
            <person name="Bolan-Mejia C."/>
        </authorList>
    </citation>
    <scope>NUCLEOTIDE SEQUENCE [LARGE SCALE GENOMIC DNA]</scope>
    <source>
        <strain evidence="1 2">CAIM 722</strain>
    </source>
</reference>
<comment type="caution">
    <text evidence="1">The sequence shown here is derived from an EMBL/GenBank/DDBJ whole genome shotgun (WGS) entry which is preliminary data.</text>
</comment>
<proteinExistence type="predicted"/>
<dbReference type="RefSeq" id="WP_161157391.1">
    <property type="nucleotide sequence ID" value="NZ_WEKT01000040.1"/>
</dbReference>
<evidence type="ECO:0000313" key="2">
    <source>
        <dbReference type="Proteomes" id="UP000462621"/>
    </source>
</evidence>
<evidence type="ECO:0000313" key="1">
    <source>
        <dbReference type="EMBL" id="MZI94913.1"/>
    </source>
</evidence>
<dbReference type="EMBL" id="WEKT01000040">
    <property type="protein sequence ID" value="MZI94913.1"/>
    <property type="molecule type" value="Genomic_DNA"/>
</dbReference>
<protein>
    <submittedName>
        <fullName evidence="1">Uncharacterized protein</fullName>
    </submittedName>
</protein>
<dbReference type="AlphaFoldDB" id="A0A7X4RVU0"/>
<keyword evidence="2" id="KW-1185">Reference proteome</keyword>
<organism evidence="1 2">
    <name type="scientific">Vibrio eleionomae</name>
    <dbReference type="NCBI Taxonomy" id="2653505"/>
    <lineage>
        <taxon>Bacteria</taxon>
        <taxon>Pseudomonadati</taxon>
        <taxon>Pseudomonadota</taxon>
        <taxon>Gammaproteobacteria</taxon>
        <taxon>Vibrionales</taxon>
        <taxon>Vibrionaceae</taxon>
        <taxon>Vibrio</taxon>
    </lineage>
</organism>
<dbReference type="Proteomes" id="UP000462621">
    <property type="component" value="Unassembled WGS sequence"/>
</dbReference>
<sequence length="109" mass="12714">MISLRKKSSSVEKAREKFATLLMLEVITSKNKQTICRKCQSGEYDETDLEYDFFKLLKSDAIPNFPHRSDMTLPKLQRLLARIENINFEMGYELLLKCPTGQCAQHHFL</sequence>
<name>A0A7X4RVU0_9VIBR</name>